<feature type="domain" description="LptD C-terminal" evidence="7">
    <location>
        <begin position="327"/>
        <end position="693"/>
    </location>
</feature>
<dbReference type="AlphaFoldDB" id="A0AAJ5X6M8"/>
<comment type="subcellular location">
    <subcellularLocation>
        <location evidence="4">Cell outer membrane</location>
    </subcellularLocation>
</comment>
<proteinExistence type="inferred from homology"/>
<dbReference type="Pfam" id="PF03968">
    <property type="entry name" value="LptD_N"/>
    <property type="match status" value="1"/>
</dbReference>
<feature type="region of interest" description="Disordered" evidence="5">
    <location>
        <begin position="37"/>
        <end position="59"/>
    </location>
</feature>
<dbReference type="GO" id="GO:0015920">
    <property type="term" value="P:lipopolysaccharide transport"/>
    <property type="evidence" value="ECO:0007669"/>
    <property type="project" value="InterPro"/>
</dbReference>
<dbReference type="PANTHER" id="PTHR30189:SF1">
    <property type="entry name" value="LPS-ASSEMBLY PROTEIN LPTD"/>
    <property type="match status" value="1"/>
</dbReference>
<dbReference type="EMBL" id="CP119316">
    <property type="protein sequence ID" value="WEK46621.1"/>
    <property type="molecule type" value="Genomic_DNA"/>
</dbReference>
<dbReference type="GO" id="GO:0009279">
    <property type="term" value="C:cell outer membrane"/>
    <property type="evidence" value="ECO:0007669"/>
    <property type="project" value="UniProtKB-SubCell"/>
</dbReference>
<evidence type="ECO:0000313" key="8">
    <source>
        <dbReference type="EMBL" id="WEK46621.1"/>
    </source>
</evidence>
<dbReference type="InterPro" id="IPR020889">
    <property type="entry name" value="LipoPS_assembly_LptD"/>
</dbReference>
<feature type="signal peptide" evidence="4">
    <location>
        <begin position="1"/>
        <end position="32"/>
    </location>
</feature>
<accession>A0AAJ5X6M8</accession>
<keyword evidence="3 4" id="KW-0998">Cell outer membrane</keyword>
<gene>
    <name evidence="4 8" type="primary">lptD</name>
    <name evidence="8" type="ORF">P0Y56_16690</name>
</gene>
<sequence precursor="true">MTAALPLRRTAVRAAALALGTFAAGCALPAFAQDAGQDQTAPSNRIPLNGTSSPDGAPPIAEETRQVAFEADNLDYNYDTEIVTATGNVILRSEGQSVRADKVVWNRKSNQIVADGNIRSVDKDGNVLYSDSLTLTDDMKIGAMQNLLLALREGGRLAAVSGQQAADGTITLDHAAYSACSVEDSDGCPKAPTWRIVAQKVTYDPDEKRVRFRGATLELFGMRLLPIPGLVVATDGRAINGLLIPDIRYSASNGVEISDSYYLRLADNHDLTVTGHVYTNAAPMVSAQYRALLDDGAFQVTGYATRSGRFGTGTVSDPVTEEEQAWRGYFFGNGRFQFSPEWSLTASARIASDRTFLRRYDISRDDRLRSNINLERIDDNSYLTIQGWATQTLRVGDDQGQVPVALPLIDYRRRLADPVLGGNVQLQINSLAITRTDGQDTQRAFAGAQWDLTRITGMGQEVTFTGLLRGDVYHSDENDLTATAIYRGNPGWQARGVALAAVDVKWPFVGEFMGGTQVLTPRVQLVATPPIDNLDVPNEDSRSIDLEDSNLFALNRFPGYDRIEDGARVTYGFDWQYKRPNLQIKTTIGQSYRLTSEATLLPDGTGLSGRLSDFVGRTEIRYKDFLKLTHRFRLDKDSFTVRRNELDLTVGSAATYFEAGYLRLNRDISAQLEDLQDREELRVAGRVGFAKYWSIFGSSVINLTDKEEDPTLTADGFDPLRTRLGVAYADDCLEVSLTWRRDYIANGDAAKGDTFQIHFALKNLGF</sequence>
<dbReference type="InterPro" id="IPR050218">
    <property type="entry name" value="LptD"/>
</dbReference>
<evidence type="ECO:0000256" key="5">
    <source>
        <dbReference type="SAM" id="MobiDB-lite"/>
    </source>
</evidence>
<evidence type="ECO:0000256" key="2">
    <source>
        <dbReference type="ARBA" id="ARBA00023136"/>
    </source>
</evidence>
<evidence type="ECO:0000256" key="3">
    <source>
        <dbReference type="ARBA" id="ARBA00023237"/>
    </source>
</evidence>
<comment type="subunit">
    <text evidence="4">Component of the lipopolysaccharide transport and assembly complex.</text>
</comment>
<dbReference type="InterPro" id="IPR007543">
    <property type="entry name" value="LptD_C"/>
</dbReference>
<dbReference type="GO" id="GO:0043165">
    <property type="term" value="P:Gram-negative-bacterium-type cell outer membrane assembly"/>
    <property type="evidence" value="ECO:0007669"/>
    <property type="project" value="UniProtKB-UniRule"/>
</dbReference>
<keyword evidence="1 4" id="KW-0732">Signal</keyword>
<organism evidence="8 9">
    <name type="scientific">Candidatus Andeanibacterium colombiense</name>
    <dbReference type="NCBI Taxonomy" id="3121345"/>
    <lineage>
        <taxon>Bacteria</taxon>
        <taxon>Pseudomonadati</taxon>
        <taxon>Pseudomonadota</taxon>
        <taxon>Alphaproteobacteria</taxon>
        <taxon>Sphingomonadales</taxon>
        <taxon>Sphingomonadaceae</taxon>
        <taxon>Candidatus Andeanibacterium</taxon>
    </lineage>
</organism>
<evidence type="ECO:0000259" key="7">
    <source>
        <dbReference type="Pfam" id="PF04453"/>
    </source>
</evidence>
<keyword evidence="2 4" id="KW-0472">Membrane</keyword>
<feature type="chain" id="PRO_5042301099" description="LPS-assembly protein LptD" evidence="4">
    <location>
        <begin position="33"/>
        <end position="766"/>
    </location>
</feature>
<reference evidence="8" key="1">
    <citation type="submission" date="2023-03" db="EMBL/GenBank/DDBJ databases">
        <title>Andean soil-derived lignocellulolytic bacterial consortium as a source of novel taxa and putative plastic-active enzymes.</title>
        <authorList>
            <person name="Diaz-Garcia L."/>
            <person name="Chuvochina M."/>
            <person name="Feuerriegel G."/>
            <person name="Bunk B."/>
            <person name="Sproer C."/>
            <person name="Streit W.R."/>
            <person name="Rodriguez L.M."/>
            <person name="Overmann J."/>
            <person name="Jimenez D.J."/>
        </authorList>
    </citation>
    <scope>NUCLEOTIDE SEQUENCE</scope>
    <source>
        <strain evidence="8">MAG 26</strain>
    </source>
</reference>
<dbReference type="KEGG" id="acob:P0Y56_16690"/>
<dbReference type="InterPro" id="IPR005653">
    <property type="entry name" value="OstA-like_N"/>
</dbReference>
<evidence type="ECO:0000256" key="1">
    <source>
        <dbReference type="ARBA" id="ARBA00022729"/>
    </source>
</evidence>
<name>A0AAJ5X6M8_9SPHN</name>
<comment type="similarity">
    <text evidence="4">Belongs to the LptD family.</text>
</comment>
<dbReference type="HAMAP" id="MF_01411">
    <property type="entry name" value="LPS_assembly_LptD"/>
    <property type="match status" value="1"/>
</dbReference>
<dbReference type="PANTHER" id="PTHR30189">
    <property type="entry name" value="LPS-ASSEMBLY PROTEIN"/>
    <property type="match status" value="1"/>
</dbReference>
<evidence type="ECO:0000259" key="6">
    <source>
        <dbReference type="Pfam" id="PF03968"/>
    </source>
</evidence>
<dbReference type="Pfam" id="PF04453">
    <property type="entry name" value="LptD"/>
    <property type="match status" value="1"/>
</dbReference>
<protein>
    <recommendedName>
        <fullName evidence="4">LPS-assembly protein LptD</fullName>
    </recommendedName>
</protein>
<evidence type="ECO:0000313" key="9">
    <source>
        <dbReference type="Proteomes" id="UP001218362"/>
    </source>
</evidence>
<feature type="domain" description="Organic solvent tolerance-like N-terminal" evidence="6">
    <location>
        <begin position="70"/>
        <end position="132"/>
    </location>
</feature>
<dbReference type="GO" id="GO:1990351">
    <property type="term" value="C:transporter complex"/>
    <property type="evidence" value="ECO:0007669"/>
    <property type="project" value="TreeGrafter"/>
</dbReference>
<dbReference type="Proteomes" id="UP001218362">
    <property type="component" value="Chromosome"/>
</dbReference>
<comment type="caution">
    <text evidence="4">Lacks conserved residue(s) required for the propagation of feature annotation.</text>
</comment>
<evidence type="ECO:0000256" key="4">
    <source>
        <dbReference type="HAMAP-Rule" id="MF_01411"/>
    </source>
</evidence>
<comment type="function">
    <text evidence="4">Involved in the assembly of lipopolysaccharide (LPS) at the surface of the outer membrane.</text>
</comment>
<dbReference type="Gene3D" id="2.60.450.10">
    <property type="entry name" value="Lipopolysaccharide (LPS) transport protein A like domain"/>
    <property type="match status" value="1"/>
</dbReference>